<evidence type="ECO:0000256" key="6">
    <source>
        <dbReference type="SAM" id="MobiDB-lite"/>
    </source>
</evidence>
<sequence length="995" mass="112398">MDTYKHVLRHTGRALDLDSDDLSSYRHHGGIERVRSRLIRSVLEGELETIRNNNDNLSDVDVDVDVDTDDVCDDDRDRREIEQLLEALAEALSLEFIPGGSHSDYIRRMIPSFSRAENWAHRLGISQSSNCNGGINGSDIDNDADLRLLAIALQTAEVRILDSQLRSIRDRLIRTTYRLNRTVLYWKSKVESTRLSSSLTATITGLSARRDLLPNLNRKWSRFFFLFGSGGPQDKNSNSLLEGDRLRLAFSEAAYNAEIVRLGKVLNLLSQRPEEMPDSTLTTALVDQKKRKGIEQAMIEEAFSDASVGVGDCGGDSVTSVNSSSSSREEGTLLDVKEESVVDGAGRNIRTSIIAMRDGVRNRIANRLGQKRTLGNAGDNSDQNEKHITRMVGAFSSFLLASVKPVRGATMSMMKAFNQRIKQKKKRGGMGIRTRSKRFGKYFAIRFNADGRRKFSVQNFDEDTVTIESDTALDVLLHRTDYDQRPWLRKADAWSLAARGLIMDTIRETVEASIISGSASIHNNGITSPFSATTNKNKKSSRVTQLAKLELELEYTWRVRQYGNCKGENSDTKDTLAKMQPQHHTLFPHLLSSLSSPTPLSPSVASSTSIHQRQWTLIYEMSRDINRLRRVGEGKSLKFKWKEVHWIHWLMQWNLMGIPLAALKIMAAFWIHDNLQPHVPKIKEITQEVHDAGVEIFTTRFWTPLKDLVDEIMSRRKGLVTGVSLAEEEASLDIMLHDLGLGDGTPATRHEATIKATRQYESHMKSGLMWHALGGQLVRLMLVQMQQLKVSMLDAAETIDVLFQSNRINMQVMAVVPAVGIVFFGTKVLVRFLFSIRAKEFRPIASVHADMTDYLNKLESNIILRTSDSHNQQQQQQPHPTHSYSYQGRTDKIHQRCTGKKDTTANLQNGTTMPTTVAEEKQLGEFALILYKYLLLLDYSSPQLLPSRQCDVIHQSLTEFLGRKGSFRRDNSSTNDRIRLIDLVKGKHQDLSKNF</sequence>
<evidence type="ECO:0000256" key="3">
    <source>
        <dbReference type="ARBA" id="ARBA00022989"/>
    </source>
</evidence>
<dbReference type="PANTHER" id="PTHR28234">
    <property type="entry name" value="NUCLEAR CONTROL OF ATPASE PROTEIN 2"/>
    <property type="match status" value="1"/>
</dbReference>
<feature type="transmembrane region" description="Helical" evidence="7">
    <location>
        <begin position="812"/>
        <end position="834"/>
    </location>
</feature>
<accession>A0A7S4EIW2</accession>
<keyword evidence="4" id="KW-0496">Mitochondrion</keyword>
<dbReference type="Pfam" id="PF08637">
    <property type="entry name" value="NCA2"/>
    <property type="match status" value="1"/>
</dbReference>
<feature type="region of interest" description="Disordered" evidence="6">
    <location>
        <begin position="868"/>
        <end position="887"/>
    </location>
</feature>
<evidence type="ECO:0000256" key="4">
    <source>
        <dbReference type="ARBA" id="ARBA00023128"/>
    </source>
</evidence>
<dbReference type="GO" id="GO:0005741">
    <property type="term" value="C:mitochondrial outer membrane"/>
    <property type="evidence" value="ECO:0007669"/>
    <property type="project" value="TreeGrafter"/>
</dbReference>
<keyword evidence="5 7" id="KW-0472">Membrane</keyword>
<dbReference type="EMBL" id="HBIX01011278">
    <property type="protein sequence ID" value="CAE0715755.1"/>
    <property type="molecule type" value="Transcribed_RNA"/>
</dbReference>
<keyword evidence="3 7" id="KW-1133">Transmembrane helix</keyword>
<comment type="subcellular location">
    <subcellularLocation>
        <location evidence="1">Mitochondrion membrane</location>
        <topology evidence="1">Multi-pass membrane protein</topology>
    </subcellularLocation>
</comment>
<name>A0A7S4EIW2_9STRA</name>
<evidence type="ECO:0000313" key="8">
    <source>
        <dbReference type="EMBL" id="CAE0715755.1"/>
    </source>
</evidence>
<evidence type="ECO:0000256" key="5">
    <source>
        <dbReference type="ARBA" id="ARBA00023136"/>
    </source>
</evidence>
<dbReference type="AlphaFoldDB" id="A0A7S4EIW2"/>
<keyword evidence="2 7" id="KW-0812">Transmembrane</keyword>
<evidence type="ECO:0000256" key="2">
    <source>
        <dbReference type="ARBA" id="ARBA00022692"/>
    </source>
</evidence>
<evidence type="ECO:0008006" key="9">
    <source>
        <dbReference type="Google" id="ProtNLM"/>
    </source>
</evidence>
<evidence type="ECO:0000256" key="7">
    <source>
        <dbReference type="SAM" id="Phobius"/>
    </source>
</evidence>
<dbReference type="PANTHER" id="PTHR28234:SF1">
    <property type="entry name" value="NUCLEAR CONTROL OF ATPASE PROTEIN 2"/>
    <property type="match status" value="1"/>
</dbReference>
<evidence type="ECO:0000256" key="1">
    <source>
        <dbReference type="ARBA" id="ARBA00004225"/>
    </source>
</evidence>
<dbReference type="InterPro" id="IPR013946">
    <property type="entry name" value="NCA2-like"/>
</dbReference>
<proteinExistence type="predicted"/>
<feature type="compositionally biased region" description="Polar residues" evidence="6">
    <location>
        <begin position="878"/>
        <end position="887"/>
    </location>
</feature>
<reference evidence="8" key="1">
    <citation type="submission" date="2021-01" db="EMBL/GenBank/DDBJ databases">
        <authorList>
            <person name="Corre E."/>
            <person name="Pelletier E."/>
            <person name="Niang G."/>
            <person name="Scheremetjew M."/>
            <person name="Finn R."/>
            <person name="Kale V."/>
            <person name="Holt S."/>
            <person name="Cochrane G."/>
            <person name="Meng A."/>
            <person name="Brown T."/>
            <person name="Cohen L."/>
        </authorList>
    </citation>
    <scope>NUCLEOTIDE SEQUENCE</scope>
    <source>
        <strain evidence="8">10249 10 AB</strain>
    </source>
</reference>
<protein>
    <recommendedName>
        <fullName evidence="9">Nuclear control of ATPase protein 2</fullName>
    </recommendedName>
</protein>
<organism evidence="8">
    <name type="scientific">Pseudo-nitzschia australis</name>
    <dbReference type="NCBI Taxonomy" id="44445"/>
    <lineage>
        <taxon>Eukaryota</taxon>
        <taxon>Sar</taxon>
        <taxon>Stramenopiles</taxon>
        <taxon>Ochrophyta</taxon>
        <taxon>Bacillariophyta</taxon>
        <taxon>Bacillariophyceae</taxon>
        <taxon>Bacillariophycidae</taxon>
        <taxon>Bacillariales</taxon>
        <taxon>Bacillariaceae</taxon>
        <taxon>Pseudo-nitzschia</taxon>
    </lineage>
</organism>
<gene>
    <name evidence="8" type="ORF">PAUS00366_LOCUS8507</name>
</gene>